<dbReference type="EMBL" id="ATHI01000013">
    <property type="protein sequence ID" value="EPR34278.1"/>
    <property type="molecule type" value="Genomic_DNA"/>
</dbReference>
<keyword evidence="3" id="KW-1185">Reference proteome</keyword>
<keyword evidence="1" id="KW-0472">Membrane</keyword>
<comment type="caution">
    <text evidence="2">The sequence shown here is derived from an EMBL/GenBank/DDBJ whole genome shotgun (WGS) entry which is preliminary data.</text>
</comment>
<reference evidence="2 3" key="1">
    <citation type="journal article" date="2013" name="Genome Announc.">
        <title>Draft genome sequences for three mercury-methylating, sulfate-reducing bacteria.</title>
        <authorList>
            <person name="Brown S.D."/>
            <person name="Hurt R.A.Jr."/>
            <person name="Gilmour C.C."/>
            <person name="Elias D.A."/>
        </authorList>
    </citation>
    <scope>NUCLEOTIDE SEQUENCE [LARGE SCALE GENOMIC DNA]</scope>
    <source>
        <strain evidence="2 3">DSM 16529</strain>
    </source>
</reference>
<organism evidence="2 3">
    <name type="scientific">Alkalidesulfovibrio alkalitolerans DSM 16529</name>
    <dbReference type="NCBI Taxonomy" id="1121439"/>
    <lineage>
        <taxon>Bacteria</taxon>
        <taxon>Pseudomonadati</taxon>
        <taxon>Thermodesulfobacteriota</taxon>
        <taxon>Desulfovibrionia</taxon>
        <taxon>Desulfovibrionales</taxon>
        <taxon>Desulfovibrionaceae</taxon>
        <taxon>Alkalidesulfovibrio</taxon>
    </lineage>
</organism>
<evidence type="ECO:0000313" key="3">
    <source>
        <dbReference type="Proteomes" id="UP000014975"/>
    </source>
</evidence>
<accession>S7UPQ9</accession>
<dbReference type="STRING" id="1121439.dsat_2836"/>
<protein>
    <submittedName>
        <fullName evidence="2">Uncharacterized protein</fullName>
    </submittedName>
</protein>
<name>S7UPQ9_9BACT</name>
<proteinExistence type="predicted"/>
<keyword evidence="1" id="KW-1133">Transmembrane helix</keyword>
<dbReference type="AlphaFoldDB" id="S7UPQ9"/>
<evidence type="ECO:0000256" key="1">
    <source>
        <dbReference type="SAM" id="Phobius"/>
    </source>
</evidence>
<feature type="transmembrane region" description="Helical" evidence="1">
    <location>
        <begin position="98"/>
        <end position="115"/>
    </location>
</feature>
<feature type="transmembrane region" description="Helical" evidence="1">
    <location>
        <begin position="76"/>
        <end position="92"/>
    </location>
</feature>
<sequence>MLARHIFKPQGHKMLTHLVGPLLTFQNSLVNLGQENSASPDLNTTLSPISGLMPHGTRKTSIEVFMSRLPDRPTQGWLLFVASSFGFLASGVRDGDVFAIAGSLLFLGGCALFLWPAKNDADAPGEDSDAQ</sequence>
<dbReference type="Proteomes" id="UP000014975">
    <property type="component" value="Unassembled WGS sequence"/>
</dbReference>
<keyword evidence="1" id="KW-0812">Transmembrane</keyword>
<evidence type="ECO:0000313" key="2">
    <source>
        <dbReference type="EMBL" id="EPR34278.1"/>
    </source>
</evidence>
<gene>
    <name evidence="2" type="ORF">dsat_2836</name>
</gene>
<dbReference type="PATRIC" id="fig|1121439.3.peg.1351"/>